<keyword evidence="13" id="KW-1185">Reference proteome</keyword>
<evidence type="ECO:0000313" key="13">
    <source>
        <dbReference type="Proteomes" id="UP001254608"/>
    </source>
</evidence>
<evidence type="ECO:0000256" key="11">
    <source>
        <dbReference type="SAM" id="Phobius"/>
    </source>
</evidence>
<dbReference type="PIRSF" id="PIRSF006291">
    <property type="entry name" value="GspM"/>
    <property type="match status" value="1"/>
</dbReference>
<evidence type="ECO:0000256" key="3">
    <source>
        <dbReference type="ARBA" id="ARBA00022448"/>
    </source>
</evidence>
<evidence type="ECO:0000256" key="8">
    <source>
        <dbReference type="ARBA" id="ARBA00022989"/>
    </source>
</evidence>
<dbReference type="InterPro" id="IPR023229">
    <property type="entry name" value="T2SS_M_periplasmic_sf"/>
</dbReference>
<evidence type="ECO:0000256" key="4">
    <source>
        <dbReference type="ARBA" id="ARBA00022475"/>
    </source>
</evidence>
<evidence type="ECO:0000256" key="6">
    <source>
        <dbReference type="ARBA" id="ARBA00022692"/>
    </source>
</evidence>
<keyword evidence="5 10" id="KW-0997">Cell inner membrane</keyword>
<evidence type="ECO:0000256" key="7">
    <source>
        <dbReference type="ARBA" id="ARBA00022927"/>
    </source>
</evidence>
<evidence type="ECO:0000256" key="1">
    <source>
        <dbReference type="ARBA" id="ARBA00004377"/>
    </source>
</evidence>
<gene>
    <name evidence="12" type="ORF">RM530_02650</name>
</gene>
<evidence type="ECO:0000256" key="2">
    <source>
        <dbReference type="ARBA" id="ARBA00010637"/>
    </source>
</evidence>
<comment type="function">
    <text evidence="10">Inner membrane component of the type II secretion system required for the energy-dependent secretion of extracellular factors such as proteases and toxins from the periplasm.</text>
</comment>
<sequence>MNESLRELLGHYQALESRDRRILLIGGIVVLLTILYLAVWEPLATAHGNAHDRLEQARATAERLEVLAAQIGPGAPRSGATAVIGAGQSLLSVVDQAGKNSTLGKPLTRIQPDGDDTVRVWLEAVSFDALVRWIDELKKRYALEVVSAEIENESAGVVNARLSLERAR</sequence>
<organism evidence="12 13">
    <name type="scientific">Banduia mediterranea</name>
    <dbReference type="NCBI Taxonomy" id="3075609"/>
    <lineage>
        <taxon>Bacteria</taxon>
        <taxon>Pseudomonadati</taxon>
        <taxon>Pseudomonadota</taxon>
        <taxon>Gammaproteobacteria</taxon>
        <taxon>Nevskiales</taxon>
        <taxon>Algiphilaceae</taxon>
        <taxon>Banduia</taxon>
    </lineage>
</organism>
<reference evidence="12 13" key="1">
    <citation type="submission" date="2023-09" db="EMBL/GenBank/DDBJ databases">
        <authorList>
            <person name="Rey-Velasco X."/>
        </authorList>
    </citation>
    <scope>NUCLEOTIDE SEQUENCE [LARGE SCALE GENOMIC DNA]</scope>
    <source>
        <strain evidence="12 13">W345</strain>
    </source>
</reference>
<keyword evidence="3 10" id="KW-0813">Transport</keyword>
<name>A0ABU2WEI0_9GAMM</name>
<dbReference type="InterPro" id="IPR007690">
    <property type="entry name" value="T2SS_GspM"/>
</dbReference>
<feature type="transmembrane region" description="Helical" evidence="11">
    <location>
        <begin position="21"/>
        <end position="40"/>
    </location>
</feature>
<dbReference type="Proteomes" id="UP001254608">
    <property type="component" value="Unassembled WGS sequence"/>
</dbReference>
<dbReference type="Gene3D" id="3.30.1360.100">
    <property type="entry name" value="General secretion pathway protein M, EpsM"/>
    <property type="match status" value="1"/>
</dbReference>
<keyword evidence="4 10" id="KW-1003">Cell membrane</keyword>
<dbReference type="EMBL" id="JAVRIC010000003">
    <property type="protein sequence ID" value="MDT0496267.1"/>
    <property type="molecule type" value="Genomic_DNA"/>
</dbReference>
<evidence type="ECO:0000256" key="5">
    <source>
        <dbReference type="ARBA" id="ARBA00022519"/>
    </source>
</evidence>
<keyword evidence="9 10" id="KW-0472">Membrane</keyword>
<comment type="similarity">
    <text evidence="2 10">Belongs to the GSP M family.</text>
</comment>
<evidence type="ECO:0000313" key="12">
    <source>
        <dbReference type="EMBL" id="MDT0496267.1"/>
    </source>
</evidence>
<proteinExistence type="inferred from homology"/>
<keyword evidence="6 11" id="KW-0812">Transmembrane</keyword>
<evidence type="ECO:0000256" key="10">
    <source>
        <dbReference type="PIRNR" id="PIRNR006291"/>
    </source>
</evidence>
<evidence type="ECO:0000256" key="9">
    <source>
        <dbReference type="ARBA" id="ARBA00023136"/>
    </source>
</evidence>
<keyword evidence="8 11" id="KW-1133">Transmembrane helix</keyword>
<comment type="caution">
    <text evidence="12">The sequence shown here is derived from an EMBL/GenBank/DDBJ whole genome shotgun (WGS) entry which is preliminary data.</text>
</comment>
<keyword evidence="7 10" id="KW-0653">Protein transport</keyword>
<protein>
    <recommendedName>
        <fullName evidence="10">Type II secretion system protein M</fullName>
        <shortName evidence="10">T2SS protein M</shortName>
    </recommendedName>
    <alternativeName>
        <fullName evidence="10">General secretion pathway protein M</fullName>
    </alternativeName>
</protein>
<dbReference type="RefSeq" id="WP_311363661.1">
    <property type="nucleotide sequence ID" value="NZ_JAVRIC010000003.1"/>
</dbReference>
<comment type="subcellular location">
    <subcellularLocation>
        <location evidence="1">Cell inner membrane</location>
        <topology evidence="1">Single-pass membrane protein</topology>
    </subcellularLocation>
</comment>
<dbReference type="Pfam" id="PF04612">
    <property type="entry name" value="T2SSM"/>
    <property type="match status" value="1"/>
</dbReference>
<dbReference type="SUPFAM" id="SSF103054">
    <property type="entry name" value="General secretion pathway protein M, EpsM"/>
    <property type="match status" value="1"/>
</dbReference>
<accession>A0ABU2WEI0</accession>